<protein>
    <submittedName>
        <fullName evidence="3">Uncharacterized protein LOC104600481</fullName>
    </submittedName>
</protein>
<feature type="transmembrane region" description="Helical" evidence="1">
    <location>
        <begin position="47"/>
        <end position="70"/>
    </location>
</feature>
<keyword evidence="1" id="KW-0472">Membrane</keyword>
<keyword evidence="2" id="KW-1185">Reference proteome</keyword>
<dbReference type="eggNOG" id="ENOG502S7WS">
    <property type="taxonomic scope" value="Eukaryota"/>
</dbReference>
<dbReference type="Proteomes" id="UP000189703">
    <property type="component" value="Unplaced"/>
</dbReference>
<dbReference type="GeneID" id="104600481"/>
<keyword evidence="1" id="KW-1133">Transmembrane helix</keyword>
<dbReference type="AlphaFoldDB" id="A0A1U8AH31"/>
<dbReference type="InParanoid" id="A0A1U8AH31"/>
<dbReference type="OMA" id="CAKACAI"/>
<name>A0A1U8AH31_NELNU</name>
<proteinExistence type="predicted"/>
<sequence>MEGLKQGLRAFSKEPISTTSNRASFGESTIYADQSRVLVPRASGKVVSLWTCTKLCALGFAVGVVVGFTLKRRLRRWAAKILRRLKDD</sequence>
<evidence type="ECO:0000313" key="3">
    <source>
        <dbReference type="RefSeq" id="XP_010261734.1"/>
    </source>
</evidence>
<reference evidence="3" key="1">
    <citation type="submission" date="2025-08" db="UniProtKB">
        <authorList>
            <consortium name="RefSeq"/>
        </authorList>
    </citation>
    <scope>IDENTIFICATION</scope>
</reference>
<keyword evidence="1" id="KW-0812">Transmembrane</keyword>
<evidence type="ECO:0000256" key="1">
    <source>
        <dbReference type="SAM" id="Phobius"/>
    </source>
</evidence>
<accession>A0A1U8AH31</accession>
<dbReference type="FunCoup" id="A0A1U8AH31">
    <property type="interactions" value="274"/>
</dbReference>
<evidence type="ECO:0000313" key="2">
    <source>
        <dbReference type="Proteomes" id="UP000189703"/>
    </source>
</evidence>
<gene>
    <name evidence="3" type="primary">LOC104600481</name>
</gene>
<dbReference type="STRING" id="4432.A0A1U8AH31"/>
<dbReference type="KEGG" id="nnu:104600481"/>
<dbReference type="RefSeq" id="XP_010261734.1">
    <property type="nucleotide sequence ID" value="XM_010263432.1"/>
</dbReference>
<organism evidence="2 3">
    <name type="scientific">Nelumbo nucifera</name>
    <name type="common">Sacred lotus</name>
    <dbReference type="NCBI Taxonomy" id="4432"/>
    <lineage>
        <taxon>Eukaryota</taxon>
        <taxon>Viridiplantae</taxon>
        <taxon>Streptophyta</taxon>
        <taxon>Embryophyta</taxon>
        <taxon>Tracheophyta</taxon>
        <taxon>Spermatophyta</taxon>
        <taxon>Magnoliopsida</taxon>
        <taxon>Proteales</taxon>
        <taxon>Nelumbonaceae</taxon>
        <taxon>Nelumbo</taxon>
    </lineage>
</organism>
<dbReference type="OrthoDB" id="1726667at2759"/>